<keyword evidence="3 8" id="KW-0479">Metal-binding</keyword>
<evidence type="ECO:0000256" key="4">
    <source>
        <dbReference type="ARBA" id="ARBA00022741"/>
    </source>
</evidence>
<dbReference type="InterPro" id="IPR002744">
    <property type="entry name" value="MIP18-like"/>
</dbReference>
<dbReference type="RefSeq" id="WP_345078223.1">
    <property type="nucleotide sequence ID" value="NZ_BAABFA010000005.1"/>
</dbReference>
<dbReference type="InterPro" id="IPR033756">
    <property type="entry name" value="YlxH/NBP35"/>
</dbReference>
<dbReference type="InterPro" id="IPR027417">
    <property type="entry name" value="P-loop_NTPase"/>
</dbReference>
<protein>
    <recommendedName>
        <fullName evidence="8">Iron-sulfur cluster carrier protein</fullName>
    </recommendedName>
</protein>
<keyword evidence="4 8" id="KW-0547">Nucleotide-binding</keyword>
<evidence type="ECO:0000259" key="9">
    <source>
        <dbReference type="Pfam" id="PF01883"/>
    </source>
</evidence>
<dbReference type="HAMAP" id="MF_02040">
    <property type="entry name" value="Mrp_NBP35"/>
    <property type="match status" value="1"/>
</dbReference>
<dbReference type="Proteomes" id="UP001500067">
    <property type="component" value="Unassembled WGS sequence"/>
</dbReference>
<keyword evidence="8" id="KW-0378">Hydrolase</keyword>
<evidence type="ECO:0000256" key="5">
    <source>
        <dbReference type="ARBA" id="ARBA00022840"/>
    </source>
</evidence>
<dbReference type="Gene3D" id="3.30.300.130">
    <property type="entry name" value="Fe-S cluster assembly (FSCA)"/>
    <property type="match status" value="1"/>
</dbReference>
<dbReference type="Pfam" id="PF10609">
    <property type="entry name" value="ParA"/>
    <property type="match status" value="1"/>
</dbReference>
<keyword evidence="7 8" id="KW-0411">Iron-sulfur</keyword>
<keyword evidence="6 8" id="KW-0408">Iron</keyword>
<evidence type="ECO:0000256" key="3">
    <source>
        <dbReference type="ARBA" id="ARBA00022723"/>
    </source>
</evidence>
<evidence type="ECO:0000256" key="7">
    <source>
        <dbReference type="ARBA" id="ARBA00023014"/>
    </source>
</evidence>
<keyword evidence="5 8" id="KW-0067">ATP-binding</keyword>
<dbReference type="InterPro" id="IPR000808">
    <property type="entry name" value="Mrp-like_CS"/>
</dbReference>
<feature type="binding site" evidence="8">
    <location>
        <begin position="105"/>
        <end position="112"/>
    </location>
    <ligand>
        <name>ATP</name>
        <dbReference type="ChEBI" id="CHEBI:30616"/>
    </ligand>
</feature>
<dbReference type="CDD" id="cd02037">
    <property type="entry name" value="Mrp_NBP35"/>
    <property type="match status" value="1"/>
</dbReference>
<organism evidence="10 11">
    <name type="scientific">Nemorincola caseinilytica</name>
    <dbReference type="NCBI Taxonomy" id="2054315"/>
    <lineage>
        <taxon>Bacteria</taxon>
        <taxon>Pseudomonadati</taxon>
        <taxon>Bacteroidota</taxon>
        <taxon>Chitinophagia</taxon>
        <taxon>Chitinophagales</taxon>
        <taxon>Chitinophagaceae</taxon>
        <taxon>Nemorincola</taxon>
    </lineage>
</organism>
<comment type="subunit">
    <text evidence="8">Homodimer.</text>
</comment>
<evidence type="ECO:0000313" key="10">
    <source>
        <dbReference type="EMBL" id="GAA4461261.1"/>
    </source>
</evidence>
<comment type="similarity">
    <text evidence="1">In the N-terminal section; belongs to the MIP18 family.</text>
</comment>
<sequence length="364" mass="39289">MITKDAVLAALGQVEEPDLGKDLVTLNMVRDVEIDGKNVSFTVVLTTPACPLKEMIEKACINAIRILVDKEAVVKVKMTSNVNSNRKDARSVLPGVKNIIMVASGKGGVGKSTISVNLALGLAQEGASVGLLDADIHGPSIPIMLGMRDERPKMTDMNGKGMIVPIERYGVKAMSMGLLIDEKQAVIWRGPQVSSALKQFISDVHWGELDYLVIDLPPGTGDVHLTMVQTIPVTGAVIVSTPQKVAAADARKAIMMFKQPQINVPILGIVENMAYFTPRELPENKYYIFGQGGARQMADQFELPFLGEIPLVQSIREGGDKGIPAVIDDEQVTKKAFAELAQNVARNIAIRNASLEPTKVVQVN</sequence>
<dbReference type="PROSITE" id="PS01215">
    <property type="entry name" value="MRP"/>
    <property type="match status" value="1"/>
</dbReference>
<dbReference type="PANTHER" id="PTHR42961:SF2">
    <property type="entry name" value="IRON-SULFUR PROTEIN NUBPL"/>
    <property type="match status" value="1"/>
</dbReference>
<comment type="similarity">
    <text evidence="8">Belongs to the Mrp/NBP35 ATP-binding proteins family.</text>
</comment>
<dbReference type="InterPro" id="IPR034904">
    <property type="entry name" value="FSCA_dom_sf"/>
</dbReference>
<dbReference type="InterPro" id="IPR019591">
    <property type="entry name" value="Mrp/NBP35_ATP-bd"/>
</dbReference>
<comment type="function">
    <text evidence="8">Binds and transfers iron-sulfur (Fe-S) clusters to target apoproteins. Can hydrolyze ATP.</text>
</comment>
<comment type="similarity">
    <text evidence="2">In the C-terminal section; belongs to the Mrp/NBP35 ATP-binding proteins family.</text>
</comment>
<evidence type="ECO:0000256" key="6">
    <source>
        <dbReference type="ARBA" id="ARBA00023004"/>
    </source>
</evidence>
<dbReference type="SUPFAM" id="SSF117916">
    <property type="entry name" value="Fe-S cluster assembly (FSCA) domain-like"/>
    <property type="match status" value="1"/>
</dbReference>
<dbReference type="SUPFAM" id="SSF52540">
    <property type="entry name" value="P-loop containing nucleoside triphosphate hydrolases"/>
    <property type="match status" value="1"/>
</dbReference>
<gene>
    <name evidence="10" type="ORF">GCM10023093_05620</name>
</gene>
<dbReference type="InterPro" id="IPR044304">
    <property type="entry name" value="NUBPL-like"/>
</dbReference>
<evidence type="ECO:0000313" key="11">
    <source>
        <dbReference type="Proteomes" id="UP001500067"/>
    </source>
</evidence>
<dbReference type="Gene3D" id="3.40.50.300">
    <property type="entry name" value="P-loop containing nucleotide triphosphate hydrolases"/>
    <property type="match status" value="1"/>
</dbReference>
<evidence type="ECO:0000256" key="1">
    <source>
        <dbReference type="ARBA" id="ARBA00007352"/>
    </source>
</evidence>
<dbReference type="EMBL" id="BAABFA010000005">
    <property type="protein sequence ID" value="GAA4461261.1"/>
    <property type="molecule type" value="Genomic_DNA"/>
</dbReference>
<dbReference type="PANTHER" id="PTHR42961">
    <property type="entry name" value="IRON-SULFUR PROTEIN NUBPL"/>
    <property type="match status" value="1"/>
</dbReference>
<name>A0ABP8N8Y6_9BACT</name>
<evidence type="ECO:0000256" key="8">
    <source>
        <dbReference type="HAMAP-Rule" id="MF_02040"/>
    </source>
</evidence>
<comment type="caution">
    <text evidence="10">The sequence shown here is derived from an EMBL/GenBank/DDBJ whole genome shotgun (WGS) entry which is preliminary data.</text>
</comment>
<feature type="domain" description="MIP18 family-like" evidence="9">
    <location>
        <begin position="4"/>
        <end position="77"/>
    </location>
</feature>
<accession>A0ABP8N8Y6</accession>
<evidence type="ECO:0000256" key="2">
    <source>
        <dbReference type="ARBA" id="ARBA00008205"/>
    </source>
</evidence>
<reference evidence="11" key="1">
    <citation type="journal article" date="2019" name="Int. J. Syst. Evol. Microbiol.">
        <title>The Global Catalogue of Microorganisms (GCM) 10K type strain sequencing project: providing services to taxonomists for standard genome sequencing and annotation.</title>
        <authorList>
            <consortium name="The Broad Institute Genomics Platform"/>
            <consortium name="The Broad Institute Genome Sequencing Center for Infectious Disease"/>
            <person name="Wu L."/>
            <person name="Ma J."/>
        </authorList>
    </citation>
    <scope>NUCLEOTIDE SEQUENCE [LARGE SCALE GENOMIC DNA]</scope>
    <source>
        <strain evidence="11">JCM 32105</strain>
    </source>
</reference>
<proteinExistence type="inferred from homology"/>
<dbReference type="GO" id="GO:0005524">
    <property type="term" value="F:ATP binding"/>
    <property type="evidence" value="ECO:0007669"/>
    <property type="project" value="UniProtKB-KW"/>
</dbReference>
<keyword evidence="11" id="KW-1185">Reference proteome</keyword>
<dbReference type="Pfam" id="PF01883">
    <property type="entry name" value="FeS_assembly_P"/>
    <property type="match status" value="1"/>
</dbReference>